<dbReference type="RefSeq" id="XP_018000944.1">
    <property type="nucleotide sequence ID" value="XM_018148363.1"/>
</dbReference>
<sequence>MKAVQLVQYKKEYQIRDVPVPEPGENDLLIKIAAAGFCHTDYQVWEGVYKSPTPLIPSHEPVGTVVAIGAAAQKSGKWSIGSRVGALLFRHPCHHCVGCESTSDVRFCKNNETAGLLNDGGMAEYMIGDADDCVLLPDNLSFEQAAPLMCAGNTTWAALVAANVAPAAPVGIVGIGGLGSLAVQFAKALGHPVVAVDNREEGRALATEPTLKADLVLDFGDSEAVSKIKSWAGRDGLAAVIVCTDNVEATEWSLNTLRPHGVAVPLGLPTTGFKFDAFTVIFNEIVIKGSLVATRDQAEDMLRVVADHQIESHLTVVSFDDAPKLPDMYMSSNLKGRLVLKVGS</sequence>
<name>A0A0N0NMY0_9EURO</name>
<comment type="caution">
    <text evidence="8">The sequence shown here is derived from an EMBL/GenBank/DDBJ whole genome shotgun (WGS) entry which is preliminary data.</text>
</comment>
<dbReference type="InterPro" id="IPR013149">
    <property type="entry name" value="ADH-like_C"/>
</dbReference>
<dbReference type="FunFam" id="3.40.50.720:FF:000039">
    <property type="entry name" value="Alcohol dehydrogenase AdhP"/>
    <property type="match status" value="1"/>
</dbReference>
<keyword evidence="6" id="KW-0520">NAD</keyword>
<dbReference type="Gene3D" id="3.90.180.10">
    <property type="entry name" value="Medium-chain alcohol dehydrogenases, catalytic domain"/>
    <property type="match status" value="1"/>
</dbReference>
<dbReference type="GeneID" id="28740243"/>
<keyword evidence="5" id="KW-0560">Oxidoreductase</keyword>
<keyword evidence="3" id="KW-0479">Metal-binding</keyword>
<accession>A0A0N0NMY0</accession>
<dbReference type="EMBL" id="LFJN01000010">
    <property type="protein sequence ID" value="KPI40981.1"/>
    <property type="molecule type" value="Genomic_DNA"/>
</dbReference>
<feature type="domain" description="Enoyl reductase (ER)" evidence="7">
    <location>
        <begin position="2"/>
        <end position="340"/>
    </location>
</feature>
<dbReference type="STRING" id="1664694.A0A0N0NMY0"/>
<keyword evidence="4" id="KW-0862">Zinc</keyword>
<evidence type="ECO:0000256" key="5">
    <source>
        <dbReference type="ARBA" id="ARBA00023002"/>
    </source>
</evidence>
<evidence type="ECO:0000256" key="6">
    <source>
        <dbReference type="ARBA" id="ARBA00023027"/>
    </source>
</evidence>
<dbReference type="VEuPathDB" id="FungiDB:AB675_7957"/>
<dbReference type="SUPFAM" id="SSF50129">
    <property type="entry name" value="GroES-like"/>
    <property type="match status" value="1"/>
</dbReference>
<dbReference type="AlphaFoldDB" id="A0A0N0NMY0"/>
<dbReference type="GO" id="GO:0046872">
    <property type="term" value="F:metal ion binding"/>
    <property type="evidence" value="ECO:0007669"/>
    <property type="project" value="UniProtKB-KW"/>
</dbReference>
<dbReference type="InterPro" id="IPR011032">
    <property type="entry name" value="GroES-like_sf"/>
</dbReference>
<comment type="similarity">
    <text evidence="2">Belongs to the zinc-containing alcohol dehydrogenase family.</text>
</comment>
<dbReference type="Pfam" id="PF00107">
    <property type="entry name" value="ADH_zinc_N"/>
    <property type="match status" value="1"/>
</dbReference>
<dbReference type="GO" id="GO:0004022">
    <property type="term" value="F:alcohol dehydrogenase (NAD+) activity"/>
    <property type="evidence" value="ECO:0007669"/>
    <property type="project" value="TreeGrafter"/>
</dbReference>
<evidence type="ECO:0000256" key="4">
    <source>
        <dbReference type="ARBA" id="ARBA00022833"/>
    </source>
</evidence>
<dbReference type="Proteomes" id="UP000038010">
    <property type="component" value="Unassembled WGS sequence"/>
</dbReference>
<dbReference type="InterPro" id="IPR020843">
    <property type="entry name" value="ER"/>
</dbReference>
<dbReference type="GO" id="GO:0005737">
    <property type="term" value="C:cytoplasm"/>
    <property type="evidence" value="ECO:0007669"/>
    <property type="project" value="TreeGrafter"/>
</dbReference>
<protein>
    <submittedName>
        <fullName evidence="8">Alcohol dehydrogenase</fullName>
    </submittedName>
</protein>
<dbReference type="PANTHER" id="PTHR42940:SF8">
    <property type="entry name" value="VACUOLAR PROTEIN SORTING-ASSOCIATED PROTEIN 11"/>
    <property type="match status" value="1"/>
</dbReference>
<organism evidence="8 9">
    <name type="scientific">Cyphellophora attinorum</name>
    <dbReference type="NCBI Taxonomy" id="1664694"/>
    <lineage>
        <taxon>Eukaryota</taxon>
        <taxon>Fungi</taxon>
        <taxon>Dikarya</taxon>
        <taxon>Ascomycota</taxon>
        <taxon>Pezizomycotina</taxon>
        <taxon>Eurotiomycetes</taxon>
        <taxon>Chaetothyriomycetidae</taxon>
        <taxon>Chaetothyriales</taxon>
        <taxon>Cyphellophoraceae</taxon>
        <taxon>Cyphellophora</taxon>
    </lineage>
</organism>
<evidence type="ECO:0000256" key="3">
    <source>
        <dbReference type="ARBA" id="ARBA00022723"/>
    </source>
</evidence>
<evidence type="ECO:0000256" key="1">
    <source>
        <dbReference type="ARBA" id="ARBA00001947"/>
    </source>
</evidence>
<comment type="cofactor">
    <cofactor evidence="1">
        <name>Zn(2+)</name>
        <dbReference type="ChEBI" id="CHEBI:29105"/>
    </cofactor>
</comment>
<evidence type="ECO:0000313" key="8">
    <source>
        <dbReference type="EMBL" id="KPI40981.1"/>
    </source>
</evidence>
<proteinExistence type="inferred from homology"/>
<evidence type="ECO:0000313" key="9">
    <source>
        <dbReference type="Proteomes" id="UP000038010"/>
    </source>
</evidence>
<dbReference type="Gene3D" id="3.40.50.720">
    <property type="entry name" value="NAD(P)-binding Rossmann-like Domain"/>
    <property type="match status" value="1"/>
</dbReference>
<reference evidence="8 9" key="1">
    <citation type="submission" date="2015-06" db="EMBL/GenBank/DDBJ databases">
        <title>Draft genome of the ant-associated black yeast Phialophora attae CBS 131958.</title>
        <authorList>
            <person name="Moreno L.F."/>
            <person name="Stielow B.J."/>
            <person name="de Hoog S."/>
            <person name="Vicente V.A."/>
            <person name="Weiss V.A."/>
            <person name="de Vries M."/>
            <person name="Cruz L.M."/>
            <person name="Souza E.M."/>
        </authorList>
    </citation>
    <scope>NUCLEOTIDE SEQUENCE [LARGE SCALE GENOMIC DNA]</scope>
    <source>
        <strain evidence="8 9">CBS 131958</strain>
    </source>
</reference>
<keyword evidence="9" id="KW-1185">Reference proteome</keyword>
<dbReference type="InterPro" id="IPR013154">
    <property type="entry name" value="ADH-like_N"/>
</dbReference>
<dbReference type="SUPFAM" id="SSF51735">
    <property type="entry name" value="NAD(P)-binding Rossmann-fold domains"/>
    <property type="match status" value="1"/>
</dbReference>
<evidence type="ECO:0000256" key="2">
    <source>
        <dbReference type="ARBA" id="ARBA00008072"/>
    </source>
</evidence>
<gene>
    <name evidence="8" type="ORF">AB675_7957</name>
</gene>
<dbReference type="Pfam" id="PF08240">
    <property type="entry name" value="ADH_N"/>
    <property type="match status" value="1"/>
</dbReference>
<evidence type="ECO:0000259" key="7">
    <source>
        <dbReference type="SMART" id="SM00829"/>
    </source>
</evidence>
<dbReference type="InterPro" id="IPR036291">
    <property type="entry name" value="NAD(P)-bd_dom_sf"/>
</dbReference>
<dbReference type="SMART" id="SM00829">
    <property type="entry name" value="PKS_ER"/>
    <property type="match status" value="1"/>
</dbReference>
<dbReference type="OrthoDB" id="256333at2759"/>
<dbReference type="PANTHER" id="PTHR42940">
    <property type="entry name" value="ALCOHOL DEHYDROGENASE 1-RELATED"/>
    <property type="match status" value="1"/>
</dbReference>